<sequence length="103" mass="11148">MDRVDFMFKNGHTRIMAKRQAELLGKAGFGTYQTRDMAAQPLATRPMVARTAAGPAVAQSTTDSDGLDSLDRDQLHALAKERGVKVHHMAGADKVRAALREAA</sequence>
<evidence type="ECO:0000256" key="1">
    <source>
        <dbReference type="SAM" id="MobiDB-lite"/>
    </source>
</evidence>
<name>I3PCQ0_9BURK</name>
<dbReference type="AlphaFoldDB" id="I3PCQ0"/>
<organism evidence="2">
    <name type="scientific">Variovorax sp. HH01</name>
    <dbReference type="NCBI Taxonomy" id="1084736"/>
    <lineage>
        <taxon>Bacteria</taxon>
        <taxon>Pseudomonadati</taxon>
        <taxon>Pseudomonadota</taxon>
        <taxon>Betaproteobacteria</taxon>
        <taxon>Burkholderiales</taxon>
        <taxon>Comamonadaceae</taxon>
        <taxon>Variovorax</taxon>
    </lineage>
</organism>
<reference evidence="2" key="1">
    <citation type="submission" date="2011-09" db="EMBL/GenBank/DDBJ databases">
        <title>A novel amdA gene encoded by the newly isolated Variovorax sp. HH01 strain defines a novel class of cofactor-less aryl malonic acid decarboxylase.</title>
        <authorList>
            <person name="Horn S."/>
            <person name="Maimanakos J."/>
            <person name="Streit W.R."/>
        </authorList>
    </citation>
    <scope>NUCLEOTIDE SEQUENCE</scope>
    <source>
        <strain evidence="2">HH01</strain>
    </source>
</reference>
<gene>
    <name evidence="2" type="ORF">var080</name>
</gene>
<evidence type="ECO:0000313" key="2">
    <source>
        <dbReference type="EMBL" id="AER23957.1"/>
    </source>
</evidence>
<protein>
    <submittedName>
        <fullName evidence="2">Uncharacterized protein</fullName>
    </submittedName>
</protein>
<accession>I3PCQ0</accession>
<dbReference type="EMBL" id="JN646852">
    <property type="protein sequence ID" value="AER23957.1"/>
    <property type="molecule type" value="Genomic_DNA"/>
</dbReference>
<proteinExistence type="predicted"/>
<feature type="region of interest" description="Disordered" evidence="1">
    <location>
        <begin position="50"/>
        <end position="73"/>
    </location>
</feature>